<dbReference type="InterPro" id="IPR001094">
    <property type="entry name" value="Flavdoxin-like"/>
</dbReference>
<evidence type="ECO:0000256" key="3">
    <source>
        <dbReference type="ARBA" id="ARBA00022448"/>
    </source>
</evidence>
<keyword evidence="4 8" id="KW-0285">Flavoprotein</keyword>
<dbReference type="STRING" id="526218.Sterm_3536"/>
<dbReference type="GO" id="GO:0009055">
    <property type="term" value="F:electron transfer activity"/>
    <property type="evidence" value="ECO:0007669"/>
    <property type="project" value="UniProtKB-UniRule"/>
</dbReference>
<dbReference type="AlphaFoldDB" id="D1AQW0"/>
<evidence type="ECO:0000256" key="7">
    <source>
        <dbReference type="ARBA" id="ARBA00023231"/>
    </source>
</evidence>
<dbReference type="NCBIfam" id="TIGR01752">
    <property type="entry name" value="flav_long"/>
    <property type="match status" value="1"/>
</dbReference>
<evidence type="ECO:0000259" key="9">
    <source>
        <dbReference type="PROSITE" id="PS50902"/>
    </source>
</evidence>
<dbReference type="Gene3D" id="3.40.50.360">
    <property type="match status" value="1"/>
</dbReference>
<keyword evidence="3 8" id="KW-0813">Transport</keyword>
<keyword evidence="11" id="KW-1185">Reference proteome</keyword>
<evidence type="ECO:0000256" key="4">
    <source>
        <dbReference type="ARBA" id="ARBA00022630"/>
    </source>
</evidence>
<dbReference type="GO" id="GO:0010181">
    <property type="term" value="F:FMN binding"/>
    <property type="evidence" value="ECO:0007669"/>
    <property type="project" value="UniProtKB-UniRule"/>
</dbReference>
<dbReference type="PROSITE" id="PS00201">
    <property type="entry name" value="FLAVODOXIN"/>
    <property type="match status" value="1"/>
</dbReference>
<evidence type="ECO:0000313" key="11">
    <source>
        <dbReference type="Proteomes" id="UP000000845"/>
    </source>
</evidence>
<dbReference type="PANTHER" id="PTHR42809">
    <property type="entry name" value="FLAVODOXIN 2"/>
    <property type="match status" value="1"/>
</dbReference>
<dbReference type="NCBIfam" id="NF006739">
    <property type="entry name" value="PRK09267.1-5"/>
    <property type="match status" value="1"/>
</dbReference>
<dbReference type="HOGENOM" id="CLU_051402_1_0_0"/>
<protein>
    <recommendedName>
        <fullName evidence="8">Flavodoxin</fullName>
    </recommendedName>
</protein>
<dbReference type="PROSITE" id="PS50902">
    <property type="entry name" value="FLAVODOXIN_LIKE"/>
    <property type="match status" value="1"/>
</dbReference>
<proteinExistence type="inferred from homology"/>
<comment type="similarity">
    <text evidence="2 8">Belongs to the flavodoxin family.</text>
</comment>
<dbReference type="InterPro" id="IPR029039">
    <property type="entry name" value="Flavoprotein-like_sf"/>
</dbReference>
<keyword evidence="5 8" id="KW-0288">FMN</keyword>
<dbReference type="KEGG" id="str:Sterm_3536"/>
<organism evidence="10 11">
    <name type="scientific">Sebaldella termitidis (strain ATCC 33386 / NCTC 11300)</name>
    <dbReference type="NCBI Taxonomy" id="526218"/>
    <lineage>
        <taxon>Bacteria</taxon>
        <taxon>Fusobacteriati</taxon>
        <taxon>Fusobacteriota</taxon>
        <taxon>Fusobacteriia</taxon>
        <taxon>Fusobacteriales</taxon>
        <taxon>Leptotrichiaceae</taxon>
        <taxon>Sebaldella</taxon>
    </lineage>
</organism>
<evidence type="ECO:0000256" key="5">
    <source>
        <dbReference type="ARBA" id="ARBA00022643"/>
    </source>
</evidence>
<evidence type="ECO:0000313" key="10">
    <source>
        <dbReference type="EMBL" id="ACZ10370.1"/>
    </source>
</evidence>
<gene>
    <name evidence="10" type="ordered locus">Sterm_3536</name>
</gene>
<evidence type="ECO:0000256" key="2">
    <source>
        <dbReference type="ARBA" id="ARBA00005267"/>
    </source>
</evidence>
<dbReference type="eggNOG" id="COG0716">
    <property type="taxonomic scope" value="Bacteria"/>
</dbReference>
<feature type="domain" description="Flavodoxin-like" evidence="9">
    <location>
        <begin position="4"/>
        <end position="161"/>
    </location>
</feature>
<dbReference type="SUPFAM" id="SSF52218">
    <property type="entry name" value="Flavoproteins"/>
    <property type="match status" value="1"/>
</dbReference>
<dbReference type="PIRSF" id="PIRSF038996">
    <property type="entry name" value="FldA"/>
    <property type="match status" value="1"/>
</dbReference>
<dbReference type="InterPro" id="IPR010086">
    <property type="entry name" value="Flavodoxin_lc"/>
</dbReference>
<reference evidence="11" key="1">
    <citation type="submission" date="2009-09" db="EMBL/GenBank/DDBJ databases">
        <title>The complete chromosome of Sebaldella termitidis ATCC 33386.</title>
        <authorList>
            <consortium name="US DOE Joint Genome Institute (JGI-PGF)"/>
            <person name="Lucas S."/>
            <person name="Copeland A."/>
            <person name="Lapidus A."/>
            <person name="Glavina del Rio T."/>
            <person name="Dalin E."/>
            <person name="Tice H."/>
            <person name="Bruce D."/>
            <person name="Goodwin L."/>
            <person name="Pitluck S."/>
            <person name="Kyrpides N."/>
            <person name="Mavromatis K."/>
            <person name="Ivanova N."/>
            <person name="Mikhailova N."/>
            <person name="Sims D."/>
            <person name="Meincke L."/>
            <person name="Brettin T."/>
            <person name="Detter J.C."/>
            <person name="Han C."/>
            <person name="Larimer F."/>
            <person name="Land M."/>
            <person name="Hauser L."/>
            <person name="Markowitz V."/>
            <person name="Cheng J.F."/>
            <person name="Hugenholtz P."/>
            <person name="Woyke T."/>
            <person name="Wu D."/>
            <person name="Eisen J.A."/>
        </authorList>
    </citation>
    <scope>NUCLEOTIDE SEQUENCE [LARGE SCALE GENOMIC DNA]</scope>
    <source>
        <strain evidence="11">ATCC 33386 / NCTC 11300</strain>
    </source>
</reference>
<keyword evidence="6 8" id="KW-0249">Electron transport</keyword>
<dbReference type="RefSeq" id="WP_012862952.1">
    <property type="nucleotide sequence ID" value="NC_013517.1"/>
</dbReference>
<dbReference type="InterPro" id="IPR008254">
    <property type="entry name" value="Flavodoxin/NO_synth"/>
</dbReference>
<dbReference type="Proteomes" id="UP000000845">
    <property type="component" value="Chromosome"/>
</dbReference>
<dbReference type="InterPro" id="IPR050619">
    <property type="entry name" value="Flavodoxin"/>
</dbReference>
<comment type="function">
    <text evidence="8">Low-potential electron donor to a number of redox enzymes.</text>
</comment>
<dbReference type="InterPro" id="IPR001226">
    <property type="entry name" value="Flavodoxin_CS"/>
</dbReference>
<comment type="cofactor">
    <cofactor evidence="1 8">
        <name>FMN</name>
        <dbReference type="ChEBI" id="CHEBI:58210"/>
    </cofactor>
</comment>
<evidence type="ECO:0000256" key="6">
    <source>
        <dbReference type="ARBA" id="ARBA00022982"/>
    </source>
</evidence>
<dbReference type="PRINTS" id="PR00369">
    <property type="entry name" value="FLAVODOXIN"/>
</dbReference>
<evidence type="ECO:0000256" key="1">
    <source>
        <dbReference type="ARBA" id="ARBA00001917"/>
    </source>
</evidence>
<evidence type="ECO:0000256" key="8">
    <source>
        <dbReference type="PIRNR" id="PIRNR038996"/>
    </source>
</evidence>
<dbReference type="Pfam" id="PF00258">
    <property type="entry name" value="Flavodoxin_1"/>
    <property type="match status" value="1"/>
</dbReference>
<dbReference type="NCBIfam" id="NF006738">
    <property type="entry name" value="PRK09267.1-4"/>
    <property type="match status" value="1"/>
</dbReference>
<keyword evidence="7" id="KW-0535">Nitrogen fixation</keyword>
<dbReference type="PANTHER" id="PTHR42809:SF1">
    <property type="entry name" value="FLAVODOXIN 1"/>
    <property type="match status" value="1"/>
</dbReference>
<sequence>MAKIGVFYGSTTGVTEEVANKISAKLDNADVYNIAGNLEKMNDYDVIIMGTSTWGYGDLQDDWQGVLDDMPSLNLSGKKVAYFGTGDQSSFSDTFIDGIGIIHEKIKDNGVILIGETETDGYTFDGSRGVEDGKFLGLAIDEVNQSDLTDERVEKWTEEIKKAL</sequence>
<accession>D1AQW0</accession>
<dbReference type="EMBL" id="CP001739">
    <property type="protein sequence ID" value="ACZ10370.1"/>
    <property type="molecule type" value="Genomic_DNA"/>
</dbReference>
<name>D1AQW0_SEBTE</name>
<reference evidence="10 11" key="2">
    <citation type="journal article" date="2010" name="Stand. Genomic Sci.">
        <title>Complete genome sequence of Sebaldella termitidis type strain (NCTC 11300).</title>
        <authorList>
            <person name="Harmon-Smith M."/>
            <person name="Celia L."/>
            <person name="Chertkov O."/>
            <person name="Lapidus A."/>
            <person name="Copeland A."/>
            <person name="Glavina Del Rio T."/>
            <person name="Nolan M."/>
            <person name="Lucas S."/>
            <person name="Tice H."/>
            <person name="Cheng J.F."/>
            <person name="Han C."/>
            <person name="Detter J.C."/>
            <person name="Bruce D."/>
            <person name="Goodwin L."/>
            <person name="Pitluck S."/>
            <person name="Pati A."/>
            <person name="Liolios K."/>
            <person name="Ivanova N."/>
            <person name="Mavromatis K."/>
            <person name="Mikhailova N."/>
            <person name="Chen A."/>
            <person name="Palaniappan K."/>
            <person name="Land M."/>
            <person name="Hauser L."/>
            <person name="Chang Y.J."/>
            <person name="Jeffries C.D."/>
            <person name="Brettin T."/>
            <person name="Goker M."/>
            <person name="Beck B."/>
            <person name="Bristow J."/>
            <person name="Eisen J.A."/>
            <person name="Markowitz V."/>
            <person name="Hugenholtz P."/>
            <person name="Kyrpides N.C."/>
            <person name="Klenk H.P."/>
            <person name="Chen F."/>
        </authorList>
    </citation>
    <scope>NUCLEOTIDE SEQUENCE [LARGE SCALE GENOMIC DNA]</scope>
    <source>
        <strain evidence="11">ATCC 33386 / NCTC 11300</strain>
    </source>
</reference>